<keyword evidence="6" id="KW-0238">DNA-binding</keyword>
<gene>
    <name evidence="12" type="ORF">SAMN05421830_101136</name>
</gene>
<dbReference type="PROSITE" id="PS00676">
    <property type="entry name" value="SIGMA54_INTERACT_2"/>
    <property type="match status" value="1"/>
</dbReference>
<dbReference type="Pfam" id="PF25601">
    <property type="entry name" value="AAA_lid_14"/>
    <property type="match status" value="1"/>
</dbReference>
<evidence type="ECO:0000313" key="12">
    <source>
        <dbReference type="EMBL" id="SFL24601.1"/>
    </source>
</evidence>
<dbReference type="PRINTS" id="PR01590">
    <property type="entry name" value="HTHFIS"/>
</dbReference>
<name>A0A8G2BZF5_DESNO</name>
<dbReference type="InterPro" id="IPR003593">
    <property type="entry name" value="AAA+_ATPase"/>
</dbReference>
<keyword evidence="7" id="KW-0804">Transcription</keyword>
<dbReference type="Pfam" id="PF02954">
    <property type="entry name" value="HTH_8"/>
    <property type="match status" value="1"/>
</dbReference>
<feature type="modified residue" description="4-aspartylphosphate" evidence="8">
    <location>
        <position position="53"/>
    </location>
</feature>
<dbReference type="Gene3D" id="3.40.50.2300">
    <property type="match status" value="1"/>
</dbReference>
<keyword evidence="3" id="KW-0067">ATP-binding</keyword>
<dbReference type="PROSITE" id="PS00675">
    <property type="entry name" value="SIGMA54_INTERACT_1"/>
    <property type="match status" value="1"/>
</dbReference>
<evidence type="ECO:0000259" key="11">
    <source>
        <dbReference type="PROSITE" id="PS50110"/>
    </source>
</evidence>
<evidence type="ECO:0000313" key="13">
    <source>
        <dbReference type="Proteomes" id="UP000199581"/>
    </source>
</evidence>
<dbReference type="InterPro" id="IPR001789">
    <property type="entry name" value="Sig_transdc_resp-reg_receiver"/>
</dbReference>
<dbReference type="SUPFAM" id="SSF52540">
    <property type="entry name" value="P-loop containing nucleoside triphosphate hydrolases"/>
    <property type="match status" value="1"/>
</dbReference>
<dbReference type="PROSITE" id="PS00688">
    <property type="entry name" value="SIGMA54_INTERACT_3"/>
    <property type="match status" value="1"/>
</dbReference>
<dbReference type="SMART" id="SM00382">
    <property type="entry name" value="AAA"/>
    <property type="match status" value="1"/>
</dbReference>
<dbReference type="RefSeq" id="WP_092188255.1">
    <property type="nucleotide sequence ID" value="NZ_FOTO01000001.1"/>
</dbReference>
<keyword evidence="4" id="KW-0902">Two-component regulatory system</keyword>
<keyword evidence="5" id="KW-0805">Transcription regulation</keyword>
<evidence type="ECO:0000256" key="3">
    <source>
        <dbReference type="ARBA" id="ARBA00022840"/>
    </source>
</evidence>
<feature type="domain" description="Sigma-54 factor interaction" evidence="10">
    <location>
        <begin position="136"/>
        <end position="361"/>
    </location>
</feature>
<evidence type="ECO:0000256" key="7">
    <source>
        <dbReference type="ARBA" id="ARBA00023163"/>
    </source>
</evidence>
<evidence type="ECO:0000256" key="8">
    <source>
        <dbReference type="PROSITE-ProRule" id="PRU00169"/>
    </source>
</evidence>
<dbReference type="InterPro" id="IPR009057">
    <property type="entry name" value="Homeodomain-like_sf"/>
</dbReference>
<organism evidence="12 13">
    <name type="scientific">Desulfomicrobium norvegicum (strain DSM 1741 / NCIMB 8310)</name>
    <name type="common">Desulfovibrio baculatus (strain Norway 4)</name>
    <name type="synonym">Desulfovibrio desulfuricans (strain Norway 4)</name>
    <dbReference type="NCBI Taxonomy" id="52561"/>
    <lineage>
        <taxon>Bacteria</taxon>
        <taxon>Pseudomonadati</taxon>
        <taxon>Thermodesulfobacteriota</taxon>
        <taxon>Desulfovibrionia</taxon>
        <taxon>Desulfovibrionales</taxon>
        <taxon>Desulfomicrobiaceae</taxon>
        <taxon>Desulfomicrobium</taxon>
    </lineage>
</organism>
<accession>A0A8G2BZF5</accession>
<dbReference type="Pfam" id="PF00158">
    <property type="entry name" value="Sigma54_activat"/>
    <property type="match status" value="1"/>
</dbReference>
<keyword evidence="2" id="KW-0547">Nucleotide-binding</keyword>
<evidence type="ECO:0000256" key="6">
    <source>
        <dbReference type="ARBA" id="ARBA00023125"/>
    </source>
</evidence>
<dbReference type="InterPro" id="IPR027417">
    <property type="entry name" value="P-loop_NTPase"/>
</dbReference>
<evidence type="ECO:0000256" key="1">
    <source>
        <dbReference type="ARBA" id="ARBA00022553"/>
    </source>
</evidence>
<evidence type="ECO:0000256" key="2">
    <source>
        <dbReference type="ARBA" id="ARBA00022741"/>
    </source>
</evidence>
<dbReference type="PROSITE" id="PS50045">
    <property type="entry name" value="SIGMA54_INTERACT_4"/>
    <property type="match status" value="1"/>
</dbReference>
<dbReference type="InterPro" id="IPR025662">
    <property type="entry name" value="Sigma_54_int_dom_ATP-bd_1"/>
</dbReference>
<dbReference type="GO" id="GO:0000160">
    <property type="term" value="P:phosphorelay signal transduction system"/>
    <property type="evidence" value="ECO:0007669"/>
    <property type="project" value="UniProtKB-KW"/>
</dbReference>
<dbReference type="Pfam" id="PF00072">
    <property type="entry name" value="Response_reg"/>
    <property type="match status" value="1"/>
</dbReference>
<feature type="domain" description="Response regulatory" evidence="11">
    <location>
        <begin position="4"/>
        <end position="118"/>
    </location>
</feature>
<dbReference type="SUPFAM" id="SSF52172">
    <property type="entry name" value="CheY-like"/>
    <property type="match status" value="1"/>
</dbReference>
<dbReference type="InterPro" id="IPR058031">
    <property type="entry name" value="AAA_lid_NorR"/>
</dbReference>
<sequence>MKRSILVVDDEVRYRELYARVLRDAGLEVLEAENAADALDLLSHEPLDMIVSDVRMPGESGLDLLRRVRTEKPELPFLLVTAYADVREAVDALKLGAVDYLAKPVDLDELLAAVRDTLGVSADADPEIPAGSLEGIVAASPAMRSVLRDAYRVAPSDATILLTGESGSGKEVVAQFIHRHSARRDKPMVPVNCAAIAPALLASELFGHERGAFTGAVNKRNGYFREAHEGTLFLDEIGDMPLELQPSLLRATETGRITPVGSDKETLIDCRLIAATNHDLETDVAEGRFRQDLYYRLNVITIDIPPLRQRPEDIPPLARAFLNKDKTEARRLSRAAMQVLVSHPWPGNVRELANAMAHVRLLSQTDVILPEHLPPAVRKAAGKAAPASRNAEPQEAPAQPRTLEQHEIEAVTTALKQTKGNRTHAAQLLGITRRGLIYKLKRLGIE</sequence>
<reference evidence="12 13" key="1">
    <citation type="submission" date="2016-10" db="EMBL/GenBank/DDBJ databases">
        <authorList>
            <person name="Varghese N."/>
            <person name="Submissions S."/>
        </authorList>
    </citation>
    <scope>NUCLEOTIDE SEQUENCE [LARGE SCALE GENOMIC DNA]</scope>
    <source>
        <strain evidence="12 13">DSM 1741</strain>
    </source>
</reference>
<dbReference type="Gene3D" id="1.10.10.60">
    <property type="entry name" value="Homeodomain-like"/>
    <property type="match status" value="1"/>
</dbReference>
<dbReference type="GO" id="GO:0043565">
    <property type="term" value="F:sequence-specific DNA binding"/>
    <property type="evidence" value="ECO:0007669"/>
    <property type="project" value="InterPro"/>
</dbReference>
<dbReference type="InterPro" id="IPR011006">
    <property type="entry name" value="CheY-like_superfamily"/>
</dbReference>
<dbReference type="SMART" id="SM00448">
    <property type="entry name" value="REC"/>
    <property type="match status" value="1"/>
</dbReference>
<evidence type="ECO:0000256" key="5">
    <source>
        <dbReference type="ARBA" id="ARBA00023015"/>
    </source>
</evidence>
<dbReference type="PROSITE" id="PS50110">
    <property type="entry name" value="RESPONSE_REGULATORY"/>
    <property type="match status" value="1"/>
</dbReference>
<dbReference type="PANTHER" id="PTHR32071:SF14">
    <property type="entry name" value="TRANSCRIPTIONAL REGULATORY PROTEIN RTCR"/>
    <property type="match status" value="1"/>
</dbReference>
<dbReference type="SUPFAM" id="SSF46689">
    <property type="entry name" value="Homeodomain-like"/>
    <property type="match status" value="1"/>
</dbReference>
<keyword evidence="1 8" id="KW-0597">Phosphoprotein</keyword>
<dbReference type="CDD" id="cd00009">
    <property type="entry name" value="AAA"/>
    <property type="match status" value="1"/>
</dbReference>
<proteinExistence type="predicted"/>
<evidence type="ECO:0000256" key="4">
    <source>
        <dbReference type="ARBA" id="ARBA00023012"/>
    </source>
</evidence>
<evidence type="ECO:0000259" key="10">
    <source>
        <dbReference type="PROSITE" id="PS50045"/>
    </source>
</evidence>
<dbReference type="Gene3D" id="3.40.50.300">
    <property type="entry name" value="P-loop containing nucleotide triphosphate hydrolases"/>
    <property type="match status" value="1"/>
</dbReference>
<dbReference type="GO" id="GO:0006355">
    <property type="term" value="P:regulation of DNA-templated transcription"/>
    <property type="evidence" value="ECO:0007669"/>
    <property type="project" value="InterPro"/>
</dbReference>
<dbReference type="EMBL" id="FOTO01000001">
    <property type="protein sequence ID" value="SFL24601.1"/>
    <property type="molecule type" value="Genomic_DNA"/>
</dbReference>
<dbReference type="InterPro" id="IPR002078">
    <property type="entry name" value="Sigma_54_int"/>
</dbReference>
<dbReference type="FunFam" id="3.40.50.300:FF:000006">
    <property type="entry name" value="DNA-binding transcriptional regulator NtrC"/>
    <property type="match status" value="1"/>
</dbReference>
<dbReference type="Proteomes" id="UP000199581">
    <property type="component" value="Unassembled WGS sequence"/>
</dbReference>
<evidence type="ECO:0000256" key="9">
    <source>
        <dbReference type="SAM" id="MobiDB-lite"/>
    </source>
</evidence>
<comment type="caution">
    <text evidence="12">The sequence shown here is derived from an EMBL/GenBank/DDBJ whole genome shotgun (WGS) entry which is preliminary data.</text>
</comment>
<dbReference type="OrthoDB" id="9763792at2"/>
<dbReference type="GO" id="GO:0005524">
    <property type="term" value="F:ATP binding"/>
    <property type="evidence" value="ECO:0007669"/>
    <property type="project" value="UniProtKB-KW"/>
</dbReference>
<feature type="region of interest" description="Disordered" evidence="9">
    <location>
        <begin position="378"/>
        <end position="403"/>
    </location>
</feature>
<feature type="compositionally biased region" description="Low complexity" evidence="9">
    <location>
        <begin position="378"/>
        <end position="391"/>
    </location>
</feature>
<dbReference type="AlphaFoldDB" id="A0A8G2BZF5"/>
<dbReference type="FunFam" id="3.40.50.2300:FF:000018">
    <property type="entry name" value="DNA-binding transcriptional regulator NtrC"/>
    <property type="match status" value="1"/>
</dbReference>
<keyword evidence="13" id="KW-1185">Reference proteome</keyword>
<dbReference type="InterPro" id="IPR002197">
    <property type="entry name" value="HTH_Fis"/>
</dbReference>
<protein>
    <submittedName>
        <fullName evidence="12">Two-component system, NtrC family, response regulator HydG</fullName>
    </submittedName>
</protein>
<dbReference type="Gene3D" id="1.10.8.60">
    <property type="match status" value="1"/>
</dbReference>
<dbReference type="PANTHER" id="PTHR32071">
    <property type="entry name" value="TRANSCRIPTIONAL REGULATORY PROTEIN"/>
    <property type="match status" value="1"/>
</dbReference>
<dbReference type="InterPro" id="IPR025944">
    <property type="entry name" value="Sigma_54_int_dom_CS"/>
</dbReference>
<dbReference type="InterPro" id="IPR025943">
    <property type="entry name" value="Sigma_54_int_dom_ATP-bd_2"/>
</dbReference>